<feature type="domain" description="Dihydroorotase catalytic" evidence="7">
    <location>
        <begin position="48"/>
        <end position="236"/>
    </location>
</feature>
<dbReference type="GO" id="GO:0004151">
    <property type="term" value="F:dihydroorotase activity"/>
    <property type="evidence" value="ECO:0007669"/>
    <property type="project" value="UniProtKB-EC"/>
</dbReference>
<dbReference type="InterPro" id="IPR050138">
    <property type="entry name" value="DHOase/Allantoinase_Hydrolase"/>
</dbReference>
<organism evidence="8 9">
    <name type="scientific">Ferrimicrobium acidiphilum DSM 19497</name>
    <dbReference type="NCBI Taxonomy" id="1121877"/>
    <lineage>
        <taxon>Bacteria</taxon>
        <taxon>Bacillati</taxon>
        <taxon>Actinomycetota</taxon>
        <taxon>Acidimicrobiia</taxon>
        <taxon>Acidimicrobiales</taxon>
        <taxon>Acidimicrobiaceae</taxon>
        <taxon>Ferrimicrobium</taxon>
    </lineage>
</organism>
<dbReference type="Gene3D" id="2.30.40.10">
    <property type="entry name" value="Urease, subunit C, domain 1"/>
    <property type="match status" value="1"/>
</dbReference>
<sequence length="442" mass="47711">MRTLFAGGVVFVGGRFCRADLLMEETRVMAVDRGLDRSDVDRVVVCEGRVIAPTFIDLHTHLRYPGVDEDDDPTSIARAALVGGYGVIVAMANTQPPIDRVERWREANSLFATLPIEVVQAATVTLGREGHRLVDFERLVDAGVEIFSDDGSGIQDSSVMRQALVASAEFGVLIAQHSEDAALAAGGVVNDGVAADALGVASIPEVAESVMVARDIELLKGIPGRLHLQHVSARESLNLFRQAKREGLRISAEVTPHHLLLPDTRVLGGDTRFKVNPPLRSVPTQMALLQGVLDGSFDAVATDHAPHPDSRKRGSYQEAAFGMVGISEAMPATWTALWRTIESGERRKLGSDLASPEWIALGRLLSCLTSGPAEVLGRSIRLAPQARADLVVIDPSAEPREIPSRWYRSGNSPYRGEMLIGRVDDVFLAGRQVVDEGEVVDA</sequence>
<evidence type="ECO:0000256" key="3">
    <source>
        <dbReference type="ARBA" id="ARBA00010286"/>
    </source>
</evidence>
<dbReference type="SUPFAM" id="SSF51338">
    <property type="entry name" value="Composite domain of metallo-dependent hydrolases"/>
    <property type="match status" value="1"/>
</dbReference>
<keyword evidence="6" id="KW-0665">Pyrimidine biosynthesis</keyword>
<dbReference type="Gene3D" id="3.20.20.140">
    <property type="entry name" value="Metal-dependent hydrolases"/>
    <property type="match status" value="1"/>
</dbReference>
<dbReference type="RefSeq" id="WP_035390349.1">
    <property type="nucleotide sequence ID" value="NZ_JQKF01000023.1"/>
</dbReference>
<proteinExistence type="inferred from homology"/>
<evidence type="ECO:0000256" key="4">
    <source>
        <dbReference type="ARBA" id="ARBA00022723"/>
    </source>
</evidence>
<keyword evidence="9" id="KW-1185">Reference proteome</keyword>
<evidence type="ECO:0000256" key="6">
    <source>
        <dbReference type="ARBA" id="ARBA00022975"/>
    </source>
</evidence>
<dbReference type="EMBL" id="JXUW01000018">
    <property type="protein sequence ID" value="KJE76347.1"/>
    <property type="molecule type" value="Genomic_DNA"/>
</dbReference>
<dbReference type="InterPro" id="IPR024403">
    <property type="entry name" value="DHOase_cat"/>
</dbReference>
<accession>A0A0D8FVS4</accession>
<dbReference type="CDD" id="cd01317">
    <property type="entry name" value="DHOase_IIa"/>
    <property type="match status" value="1"/>
</dbReference>
<comment type="similarity">
    <text evidence="3">Belongs to the metallo-dependent hydrolases superfamily. DHOase family. Class I DHOase subfamily.</text>
</comment>
<dbReference type="SUPFAM" id="SSF51556">
    <property type="entry name" value="Metallo-dependent hydrolases"/>
    <property type="match status" value="1"/>
</dbReference>
<dbReference type="InterPro" id="IPR002195">
    <property type="entry name" value="Dihydroorotase_CS"/>
</dbReference>
<dbReference type="PANTHER" id="PTHR43668">
    <property type="entry name" value="ALLANTOINASE"/>
    <property type="match status" value="1"/>
</dbReference>
<keyword evidence="4" id="KW-0479">Metal-binding</keyword>
<evidence type="ECO:0000256" key="2">
    <source>
        <dbReference type="ARBA" id="ARBA00002368"/>
    </source>
</evidence>
<dbReference type="GO" id="GO:0005737">
    <property type="term" value="C:cytoplasm"/>
    <property type="evidence" value="ECO:0007669"/>
    <property type="project" value="TreeGrafter"/>
</dbReference>
<dbReference type="STRING" id="1121877.FEAC_19570"/>
<comment type="cofactor">
    <cofactor evidence="1">
        <name>Zn(2+)</name>
        <dbReference type="ChEBI" id="CHEBI:29105"/>
    </cofactor>
</comment>
<protein>
    <submittedName>
        <fullName evidence="8">Dihydroorotase</fullName>
        <ecNumber evidence="8">3.5.2.3</ecNumber>
    </submittedName>
</protein>
<dbReference type="eggNOG" id="COG0044">
    <property type="taxonomic scope" value="Bacteria"/>
</dbReference>
<dbReference type="PROSITE" id="PS00483">
    <property type="entry name" value="DIHYDROOROTASE_2"/>
    <property type="match status" value="1"/>
</dbReference>
<dbReference type="PATRIC" id="fig|1121877.4.peg.2177"/>
<evidence type="ECO:0000313" key="9">
    <source>
        <dbReference type="Proteomes" id="UP000032336"/>
    </source>
</evidence>
<dbReference type="NCBIfam" id="TIGR00857">
    <property type="entry name" value="pyrC_multi"/>
    <property type="match status" value="1"/>
</dbReference>
<evidence type="ECO:0000259" key="7">
    <source>
        <dbReference type="Pfam" id="PF12890"/>
    </source>
</evidence>
<dbReference type="OrthoDB" id="9803027at2"/>
<dbReference type="InterPro" id="IPR004722">
    <property type="entry name" value="DHOase"/>
</dbReference>
<keyword evidence="5 8" id="KW-0378">Hydrolase</keyword>
<evidence type="ECO:0000256" key="5">
    <source>
        <dbReference type="ARBA" id="ARBA00022801"/>
    </source>
</evidence>
<reference evidence="8 9" key="1">
    <citation type="submission" date="2015-01" db="EMBL/GenBank/DDBJ databases">
        <title>Draft genome of the acidophilic iron oxidizer Ferrimicrobium acidiphilum strain T23.</title>
        <authorList>
            <person name="Poehlein A."/>
            <person name="Eisen S."/>
            <person name="Schloemann M."/>
            <person name="Johnson B.D."/>
            <person name="Daniel R."/>
            <person name="Muehling M."/>
        </authorList>
    </citation>
    <scope>NUCLEOTIDE SEQUENCE [LARGE SCALE GENOMIC DNA]</scope>
    <source>
        <strain evidence="8 9">T23</strain>
    </source>
</reference>
<name>A0A0D8FVS4_9ACTN</name>
<dbReference type="GeneID" id="78373079"/>
<gene>
    <name evidence="8" type="primary">pyrC</name>
    <name evidence="8" type="ORF">FEAC_19570</name>
</gene>
<dbReference type="Pfam" id="PF12890">
    <property type="entry name" value="DHOase"/>
    <property type="match status" value="1"/>
</dbReference>
<dbReference type="InterPro" id="IPR032466">
    <property type="entry name" value="Metal_Hydrolase"/>
</dbReference>
<dbReference type="AlphaFoldDB" id="A0A0D8FVS4"/>
<dbReference type="GO" id="GO:0046872">
    <property type="term" value="F:metal ion binding"/>
    <property type="evidence" value="ECO:0007669"/>
    <property type="project" value="UniProtKB-KW"/>
</dbReference>
<dbReference type="EC" id="3.5.2.3" evidence="8"/>
<dbReference type="GO" id="GO:0006145">
    <property type="term" value="P:purine nucleobase catabolic process"/>
    <property type="evidence" value="ECO:0007669"/>
    <property type="project" value="TreeGrafter"/>
</dbReference>
<dbReference type="PANTHER" id="PTHR43668:SF2">
    <property type="entry name" value="ALLANTOINASE"/>
    <property type="match status" value="1"/>
</dbReference>
<dbReference type="Proteomes" id="UP000032336">
    <property type="component" value="Unassembled WGS sequence"/>
</dbReference>
<dbReference type="GO" id="GO:0004038">
    <property type="term" value="F:allantoinase activity"/>
    <property type="evidence" value="ECO:0007669"/>
    <property type="project" value="TreeGrafter"/>
</dbReference>
<dbReference type="GO" id="GO:0006221">
    <property type="term" value="P:pyrimidine nucleotide biosynthetic process"/>
    <property type="evidence" value="ECO:0007669"/>
    <property type="project" value="UniProtKB-KW"/>
</dbReference>
<evidence type="ECO:0000256" key="1">
    <source>
        <dbReference type="ARBA" id="ARBA00001947"/>
    </source>
</evidence>
<dbReference type="InterPro" id="IPR011059">
    <property type="entry name" value="Metal-dep_hydrolase_composite"/>
</dbReference>
<evidence type="ECO:0000313" key="8">
    <source>
        <dbReference type="EMBL" id="KJE76347.1"/>
    </source>
</evidence>
<comment type="caution">
    <text evidence="8">The sequence shown here is derived from an EMBL/GenBank/DDBJ whole genome shotgun (WGS) entry which is preliminary data.</text>
</comment>
<comment type="function">
    <text evidence="2">Catalyzes the reversible cyclization of carbamoyl aspartate to dihydroorotate.</text>
</comment>